<dbReference type="RefSeq" id="WP_122192813.1">
    <property type="nucleotide sequence ID" value="NZ_JBHSKC010000008.1"/>
</dbReference>
<keyword evidence="3" id="KW-1185">Reference proteome</keyword>
<feature type="compositionally biased region" description="Low complexity" evidence="1">
    <location>
        <begin position="44"/>
        <end position="59"/>
    </location>
</feature>
<dbReference type="EMBL" id="RFFG01000004">
    <property type="protein sequence ID" value="RMI47247.1"/>
    <property type="molecule type" value="Genomic_DNA"/>
</dbReference>
<accession>A0A3M2MCD1</accession>
<protein>
    <submittedName>
        <fullName evidence="2">Uncharacterized protein</fullName>
    </submittedName>
</protein>
<dbReference type="AlphaFoldDB" id="A0A3M2MCD1"/>
<name>A0A3M2MCD1_9ACTN</name>
<evidence type="ECO:0000313" key="3">
    <source>
        <dbReference type="Proteomes" id="UP000282674"/>
    </source>
</evidence>
<evidence type="ECO:0000256" key="1">
    <source>
        <dbReference type="SAM" id="MobiDB-lite"/>
    </source>
</evidence>
<feature type="region of interest" description="Disordered" evidence="1">
    <location>
        <begin position="36"/>
        <end position="59"/>
    </location>
</feature>
<organism evidence="2 3">
    <name type="scientific">Actinomadura harenae</name>
    <dbReference type="NCBI Taxonomy" id="2483351"/>
    <lineage>
        <taxon>Bacteria</taxon>
        <taxon>Bacillati</taxon>
        <taxon>Actinomycetota</taxon>
        <taxon>Actinomycetes</taxon>
        <taxon>Streptosporangiales</taxon>
        <taxon>Thermomonosporaceae</taxon>
        <taxon>Actinomadura</taxon>
    </lineage>
</organism>
<comment type="caution">
    <text evidence="2">The sequence shown here is derived from an EMBL/GenBank/DDBJ whole genome shotgun (WGS) entry which is preliminary data.</text>
</comment>
<evidence type="ECO:0000313" key="2">
    <source>
        <dbReference type="EMBL" id="RMI47247.1"/>
    </source>
</evidence>
<proteinExistence type="predicted"/>
<gene>
    <name evidence="2" type="ORF">EBO15_03420</name>
</gene>
<dbReference type="Proteomes" id="UP000282674">
    <property type="component" value="Unassembled WGS sequence"/>
</dbReference>
<sequence>MRRNVIVPGHSRGTRLGSRTTALATALAAGAALDWKPRDTVPRANASAPPSSSAPPTHG</sequence>
<reference evidence="2 3" key="1">
    <citation type="submission" date="2018-10" db="EMBL/GenBank/DDBJ databases">
        <title>Isolation from soil.</title>
        <authorList>
            <person name="Hu J."/>
        </authorList>
    </citation>
    <scope>NUCLEOTIDE SEQUENCE [LARGE SCALE GENOMIC DNA]</scope>
    <source>
        <strain evidence="2 3">NEAU-Ht49</strain>
    </source>
</reference>